<reference evidence="4" key="2">
    <citation type="submission" date="2023-01" db="EMBL/GenBank/DDBJ databases">
        <authorList>
            <person name="Petersen C."/>
        </authorList>
    </citation>
    <scope>NUCLEOTIDE SEQUENCE</scope>
    <source>
        <strain evidence="4">IBT 15450</strain>
    </source>
</reference>
<dbReference type="Proteomes" id="UP001219568">
    <property type="component" value="Unassembled WGS sequence"/>
</dbReference>
<gene>
    <name evidence="4" type="ORF">N7460_002918</name>
</gene>
<evidence type="ECO:0008006" key="6">
    <source>
        <dbReference type="Google" id="ProtNLM"/>
    </source>
</evidence>
<proteinExistence type="predicted"/>
<protein>
    <recommendedName>
        <fullName evidence="6">Fungal N-terminal domain-containing protein</fullName>
    </recommendedName>
</protein>
<dbReference type="PROSITE" id="PS50297">
    <property type="entry name" value="ANK_REP_REGION"/>
    <property type="match status" value="1"/>
</dbReference>
<keyword evidence="2 3" id="KW-0040">ANK repeat</keyword>
<sequence>MAEILGAASAVVGLAAFATQVVEKLDALNAIYRYNRTEAAVSIESLTGLLNILRLILRSAQSLEGHPAVDQAIVKCQETYSIIDLGLDDLLQRISNMPSGKRAHLKSVKLLFSRDIRREVEKIESKLDLMTKTLTLTLLGFRVYAVLGFVWKMRQQRMHCEEHFLERLKLVSGTGTYTIQPALSLERVARKSFYELYRLDDGLKNHRNPDGKGYVQELLTYGPWRNQDRQFALLRILVRDFGMTLENQDQSFLLQCVAWIGEGSHLDLLNVILECGFDPSNINSPSFQRWPPPLSPNWLSEELTPDPFFIEYLATLAKASPGFAGATALHDAILLQSVKTVRRLISSSDMLEEDRNFLGQTPLHLASVNRDISSLLLDAGHSINTIDKHGITPLMYAAGMGKSEVVQMLILRGADTTISDTRWDRNFIAYASVRGHWKLVFKSLQTMQSCYTRRTFQYFVNHALLALIVNNTWIDDLRRAEYFENLLNLCEDVNLTFKNCNTGTNHDNLLHYVRNRKEAQSLLRRGFSGFNQANSDGKLAIHSFVQCPNAELIQYCLENGSNVNHADLDGRTIIFRLISQLGNYSWLIWDAVDSIKLCLARGADVFLSDSCDCPCLDGSGCHTSSAFDFRFHFDIWGSPTGFVWAFEWLSIVEEFRGLEASKVMLLSFLRRTQSDILGITHFCCHRGRGVRMRDYGLFRPRIPSDEDVREILDEEEEFLEILEEDMQSWEHQSLDGLRSQWMVLLKGKHKFEVTKAREERRDRRQLNQLTHGVDHKNDRFVDNVTIVSPGSEPIIDLSTPMAEYAFWLQHEYFRSRNRPTNLATDGWYERRMSWFRELMDVMQVRDSEIVQSMRKINVTESRSEQVDQEAISAQFLAHFNSSAFEIVDLNTQR</sequence>
<evidence type="ECO:0000256" key="2">
    <source>
        <dbReference type="ARBA" id="ARBA00023043"/>
    </source>
</evidence>
<keyword evidence="1" id="KW-0677">Repeat</keyword>
<evidence type="ECO:0000256" key="3">
    <source>
        <dbReference type="PROSITE-ProRule" id="PRU00023"/>
    </source>
</evidence>
<reference evidence="4" key="1">
    <citation type="journal article" date="2023" name="IMA Fungus">
        <title>Comparative genomic study of the Penicillium genus elucidates a diverse pangenome and 15 lateral gene transfer events.</title>
        <authorList>
            <person name="Petersen C."/>
            <person name="Sorensen T."/>
            <person name="Nielsen M.R."/>
            <person name="Sondergaard T.E."/>
            <person name="Sorensen J.L."/>
            <person name="Fitzpatrick D.A."/>
            <person name="Frisvad J.C."/>
            <person name="Nielsen K.L."/>
        </authorList>
    </citation>
    <scope>NUCLEOTIDE SEQUENCE</scope>
    <source>
        <strain evidence="4">IBT 15450</strain>
    </source>
</reference>
<dbReference type="PANTHER" id="PTHR24141">
    <property type="entry name" value="2-5A-DEPENDENT RIBONUCLEASE"/>
    <property type="match status" value="1"/>
</dbReference>
<evidence type="ECO:0000313" key="5">
    <source>
        <dbReference type="Proteomes" id="UP001219568"/>
    </source>
</evidence>
<organism evidence="4 5">
    <name type="scientific">Penicillium canescens</name>
    <dbReference type="NCBI Taxonomy" id="5083"/>
    <lineage>
        <taxon>Eukaryota</taxon>
        <taxon>Fungi</taxon>
        <taxon>Dikarya</taxon>
        <taxon>Ascomycota</taxon>
        <taxon>Pezizomycotina</taxon>
        <taxon>Eurotiomycetes</taxon>
        <taxon>Eurotiomycetidae</taxon>
        <taxon>Eurotiales</taxon>
        <taxon>Aspergillaceae</taxon>
        <taxon>Penicillium</taxon>
    </lineage>
</organism>
<feature type="repeat" description="ANK" evidence="3">
    <location>
        <begin position="389"/>
        <end position="421"/>
    </location>
</feature>
<dbReference type="GO" id="GO:0006396">
    <property type="term" value="P:RNA processing"/>
    <property type="evidence" value="ECO:0007669"/>
    <property type="project" value="TreeGrafter"/>
</dbReference>
<dbReference type="InterPro" id="IPR036770">
    <property type="entry name" value="Ankyrin_rpt-contain_sf"/>
</dbReference>
<dbReference type="SMART" id="SM00248">
    <property type="entry name" value="ANK"/>
    <property type="match status" value="6"/>
</dbReference>
<dbReference type="PANTHER" id="PTHR24141:SF1">
    <property type="entry name" value="2-5A-DEPENDENT RIBONUCLEASE"/>
    <property type="match status" value="1"/>
</dbReference>
<dbReference type="GO" id="GO:0004540">
    <property type="term" value="F:RNA nuclease activity"/>
    <property type="evidence" value="ECO:0007669"/>
    <property type="project" value="TreeGrafter"/>
</dbReference>
<keyword evidence="5" id="KW-1185">Reference proteome</keyword>
<dbReference type="EMBL" id="JAQJZL010000002">
    <property type="protein sequence ID" value="KAJ6052384.1"/>
    <property type="molecule type" value="Genomic_DNA"/>
</dbReference>
<dbReference type="SUPFAM" id="SSF48403">
    <property type="entry name" value="Ankyrin repeat"/>
    <property type="match status" value="1"/>
</dbReference>
<dbReference type="PROSITE" id="PS50088">
    <property type="entry name" value="ANK_REPEAT"/>
    <property type="match status" value="1"/>
</dbReference>
<dbReference type="AlphaFoldDB" id="A0AAD6ILL9"/>
<accession>A0AAD6ILL9</accession>
<dbReference type="Gene3D" id="1.25.40.20">
    <property type="entry name" value="Ankyrin repeat-containing domain"/>
    <property type="match status" value="2"/>
</dbReference>
<evidence type="ECO:0000313" key="4">
    <source>
        <dbReference type="EMBL" id="KAJ6052384.1"/>
    </source>
</evidence>
<dbReference type="InterPro" id="IPR002110">
    <property type="entry name" value="Ankyrin_rpt"/>
</dbReference>
<evidence type="ECO:0000256" key="1">
    <source>
        <dbReference type="ARBA" id="ARBA00022737"/>
    </source>
</evidence>
<dbReference type="Pfam" id="PF12796">
    <property type="entry name" value="Ank_2"/>
    <property type="match status" value="1"/>
</dbReference>
<name>A0AAD6ILL9_PENCN</name>
<comment type="caution">
    <text evidence="4">The sequence shown here is derived from an EMBL/GenBank/DDBJ whole genome shotgun (WGS) entry which is preliminary data.</text>
</comment>
<dbReference type="GO" id="GO:0003723">
    <property type="term" value="F:RNA binding"/>
    <property type="evidence" value="ECO:0007669"/>
    <property type="project" value="TreeGrafter"/>
</dbReference>